<feature type="domain" description="TORTIFOLIA1/SINE1-2 N-terminal" evidence="1">
    <location>
        <begin position="1"/>
        <end position="107"/>
    </location>
</feature>
<gene>
    <name evidence="2" type="ORF">VFH_I275520</name>
</gene>
<dbReference type="Pfam" id="PF24714">
    <property type="entry name" value="TOR1L1_N"/>
    <property type="match status" value="1"/>
</dbReference>
<dbReference type="InterPro" id="IPR027443">
    <property type="entry name" value="IPNS-like_sf"/>
</dbReference>
<evidence type="ECO:0000259" key="1">
    <source>
        <dbReference type="Pfam" id="PF24714"/>
    </source>
</evidence>
<dbReference type="EMBL" id="OX451736">
    <property type="protein sequence ID" value="CAI8586907.1"/>
    <property type="molecule type" value="Genomic_DNA"/>
</dbReference>
<dbReference type="PANTHER" id="PTHR31355">
    <property type="entry name" value="MICROTUBULE-ASSOCIATED PROTEIN TORTIFOLIA1"/>
    <property type="match status" value="1"/>
</dbReference>
<dbReference type="InterPro" id="IPR057600">
    <property type="entry name" value="TORTIFOLIA1/SINE1-2_N"/>
</dbReference>
<dbReference type="AlphaFoldDB" id="A0AAV0YS84"/>
<sequence>MSPFISKMIATVLRRLRDPDSVVRSTCVDAVAEMSSRITRPSFTVAFLRPFMDALTLEQDVNVQIGTSLCLAAAIDAAPVPDVESLRRITLPRLGKLLKTDSCKAIAEASKEWGMFQILNHEIPNDVIRKLQSVGKEFFELPQEEKEVIAKPVGSNSIEGYGTSLQKEVNGKKGWVDHLFHIIWPHSSVNYRLWPNKPASYSILIGKNDEFLKKGSEPVLVIESKGHALHAFVNQKYQGTAYGNGSHSPFTFKNPISLKAGKNEIALLSLTVGLQTAGPFYEFVGAGVTTVKINGLNNKTIDLSSNAWTYKIGVQGEHQRLHLVDGLNNTKWTSTSEAPKGQALTWYKATVDAPPGDEPVGF</sequence>
<dbReference type="SUPFAM" id="SSF49785">
    <property type="entry name" value="Galactose-binding domain-like"/>
    <property type="match status" value="1"/>
</dbReference>
<dbReference type="InterPro" id="IPR008979">
    <property type="entry name" value="Galactose-bd-like_sf"/>
</dbReference>
<evidence type="ECO:0000313" key="3">
    <source>
        <dbReference type="Proteomes" id="UP001157006"/>
    </source>
</evidence>
<proteinExistence type="predicted"/>
<accession>A0AAV0YS84</accession>
<protein>
    <recommendedName>
        <fullName evidence="1">TORTIFOLIA1/SINE1-2 N-terminal domain-containing protein</fullName>
    </recommendedName>
</protein>
<reference evidence="2 3" key="1">
    <citation type="submission" date="2023-01" db="EMBL/GenBank/DDBJ databases">
        <authorList>
            <person name="Kreplak J."/>
        </authorList>
    </citation>
    <scope>NUCLEOTIDE SEQUENCE [LARGE SCALE GENOMIC DNA]</scope>
</reference>
<dbReference type="InterPro" id="IPR016024">
    <property type="entry name" value="ARM-type_fold"/>
</dbReference>
<dbReference type="InterPro" id="IPR033337">
    <property type="entry name" value="TORTIFOLIA1/SINE1-2"/>
</dbReference>
<organism evidence="2 3">
    <name type="scientific">Vicia faba</name>
    <name type="common">Broad bean</name>
    <name type="synonym">Faba vulgaris</name>
    <dbReference type="NCBI Taxonomy" id="3906"/>
    <lineage>
        <taxon>Eukaryota</taxon>
        <taxon>Viridiplantae</taxon>
        <taxon>Streptophyta</taxon>
        <taxon>Embryophyta</taxon>
        <taxon>Tracheophyta</taxon>
        <taxon>Spermatophyta</taxon>
        <taxon>Magnoliopsida</taxon>
        <taxon>eudicotyledons</taxon>
        <taxon>Gunneridae</taxon>
        <taxon>Pentapetalae</taxon>
        <taxon>rosids</taxon>
        <taxon>fabids</taxon>
        <taxon>Fabales</taxon>
        <taxon>Fabaceae</taxon>
        <taxon>Papilionoideae</taxon>
        <taxon>50 kb inversion clade</taxon>
        <taxon>NPAAA clade</taxon>
        <taxon>Hologalegina</taxon>
        <taxon>IRL clade</taxon>
        <taxon>Fabeae</taxon>
        <taxon>Vicia</taxon>
    </lineage>
</organism>
<dbReference type="Proteomes" id="UP001157006">
    <property type="component" value="Chromosome 1L"/>
</dbReference>
<dbReference type="SUPFAM" id="SSF48371">
    <property type="entry name" value="ARM repeat"/>
    <property type="match status" value="1"/>
</dbReference>
<dbReference type="GO" id="GO:0008017">
    <property type="term" value="F:microtubule binding"/>
    <property type="evidence" value="ECO:0007669"/>
    <property type="project" value="InterPro"/>
</dbReference>
<name>A0AAV0YS84_VICFA</name>
<dbReference type="GO" id="GO:0046872">
    <property type="term" value="F:metal ion binding"/>
    <property type="evidence" value="ECO:0007669"/>
    <property type="project" value="UniProtKB-KW"/>
</dbReference>
<keyword evidence="3" id="KW-1185">Reference proteome</keyword>
<evidence type="ECO:0000313" key="2">
    <source>
        <dbReference type="EMBL" id="CAI8586907.1"/>
    </source>
</evidence>
<dbReference type="PANTHER" id="PTHR31355:SF32">
    <property type="entry name" value="TORTIFOLIA1-LIKE PROTEIN 4"/>
    <property type="match status" value="1"/>
</dbReference>
<dbReference type="GO" id="GO:0005874">
    <property type="term" value="C:microtubule"/>
    <property type="evidence" value="ECO:0007669"/>
    <property type="project" value="InterPro"/>
</dbReference>
<dbReference type="SUPFAM" id="SSF51197">
    <property type="entry name" value="Clavaminate synthase-like"/>
    <property type="match status" value="1"/>
</dbReference>
<dbReference type="Gene3D" id="2.60.120.330">
    <property type="entry name" value="B-lactam Antibiotic, Isopenicillin N Synthase, Chain"/>
    <property type="match status" value="1"/>
</dbReference>